<dbReference type="Pfam" id="PF10551">
    <property type="entry name" value="MULE"/>
    <property type="match status" value="1"/>
</dbReference>
<comment type="caution">
    <text evidence="4">The sequence shown here is derived from an EMBL/GenBank/DDBJ whole genome shotgun (WGS) entry which is preliminary data.</text>
</comment>
<evidence type="ECO:0000313" key="4">
    <source>
        <dbReference type="EMBL" id="CAH9120186.1"/>
    </source>
</evidence>
<accession>A0AAV0E9B9</accession>
<evidence type="ECO:0008006" key="6">
    <source>
        <dbReference type="Google" id="ProtNLM"/>
    </source>
</evidence>
<evidence type="ECO:0000256" key="1">
    <source>
        <dbReference type="SAM" id="MobiDB-lite"/>
    </source>
</evidence>
<dbReference type="PANTHER" id="PTHR31973">
    <property type="entry name" value="POLYPROTEIN, PUTATIVE-RELATED"/>
    <property type="match status" value="1"/>
</dbReference>
<dbReference type="PANTHER" id="PTHR31973:SF187">
    <property type="entry name" value="MUTATOR TRANSPOSASE MUDRA PROTEIN"/>
    <property type="match status" value="1"/>
</dbReference>
<dbReference type="Pfam" id="PF03108">
    <property type="entry name" value="DBD_Tnp_Mut"/>
    <property type="match status" value="1"/>
</dbReference>
<organism evidence="4 5">
    <name type="scientific">Cuscuta epithymum</name>
    <dbReference type="NCBI Taxonomy" id="186058"/>
    <lineage>
        <taxon>Eukaryota</taxon>
        <taxon>Viridiplantae</taxon>
        <taxon>Streptophyta</taxon>
        <taxon>Embryophyta</taxon>
        <taxon>Tracheophyta</taxon>
        <taxon>Spermatophyta</taxon>
        <taxon>Magnoliopsida</taxon>
        <taxon>eudicotyledons</taxon>
        <taxon>Gunneridae</taxon>
        <taxon>Pentapetalae</taxon>
        <taxon>asterids</taxon>
        <taxon>lamiids</taxon>
        <taxon>Solanales</taxon>
        <taxon>Convolvulaceae</taxon>
        <taxon>Cuscuteae</taxon>
        <taxon>Cuscuta</taxon>
        <taxon>Cuscuta subgen. Cuscuta</taxon>
    </lineage>
</organism>
<dbReference type="InterPro" id="IPR004332">
    <property type="entry name" value="Transposase_MuDR"/>
</dbReference>
<proteinExistence type="predicted"/>
<feature type="region of interest" description="Disordered" evidence="1">
    <location>
        <begin position="1"/>
        <end position="126"/>
    </location>
</feature>
<dbReference type="AlphaFoldDB" id="A0AAV0E9B9"/>
<feature type="compositionally biased region" description="Acidic residues" evidence="1">
    <location>
        <begin position="66"/>
        <end position="76"/>
    </location>
</feature>
<dbReference type="Proteomes" id="UP001152523">
    <property type="component" value="Unassembled WGS sequence"/>
</dbReference>
<reference evidence="4" key="1">
    <citation type="submission" date="2022-07" db="EMBL/GenBank/DDBJ databases">
        <authorList>
            <person name="Macas J."/>
            <person name="Novak P."/>
            <person name="Neumann P."/>
        </authorList>
    </citation>
    <scope>NUCLEOTIDE SEQUENCE</scope>
</reference>
<dbReference type="InterPro" id="IPR018289">
    <property type="entry name" value="MULE_transposase_dom"/>
</dbReference>
<feature type="domain" description="Transposase MuDR plant" evidence="2">
    <location>
        <begin position="144"/>
        <end position="201"/>
    </location>
</feature>
<feature type="compositionally biased region" description="Acidic residues" evidence="1">
    <location>
        <begin position="87"/>
        <end position="112"/>
    </location>
</feature>
<feature type="compositionally biased region" description="Basic and acidic residues" evidence="1">
    <location>
        <begin position="35"/>
        <end position="46"/>
    </location>
</feature>
<sequence>MFETMEVQAEQQVEKEPPNEVQTQAEMLSNAPHCHHIEPELNRDIPEHEEDGQESLESGDDKTSNEDEDELNDDIGGDVRDAQSGIEDAEECSEYYDSDDPPSGESDSEEGHEEGSDVHSKGKKNMKCCTYNPPSESKSLEVDMLFDDGRQFKSALISYAVHKKRDVRWKKNEPQRVQATCVGKCPFKCTASWSNQYKCFQLKTWVGKHRCNKKFKLKVVSQTWLEEKYENKIFENPSIRNVELQKVVRDELKLNVNISKVKRVIRNVLKKVNASFGEQFNRLRDYAHECIRSNFGSTVIVKTQRVTEDGPEVFQRMYVCFGALKRRFLAGCRKVIGLDGCFLKGMLKGELLTAIGRDANNEMYPIAWAVVEIENTDSWRWFLDLLKHDLDINNTHHWTLMSDQQKGLVNVIKELFPNSEQRNCCRHIHANWSKKHRGKVMKNHFWICARCTTEADFLEQMSALGKVNDAAKTDLEVYDPRQWCKAFFRTDVKCDILDNNLSESFNNTIVKARSKPIIP</sequence>
<keyword evidence="5" id="KW-1185">Reference proteome</keyword>
<evidence type="ECO:0000259" key="2">
    <source>
        <dbReference type="Pfam" id="PF03108"/>
    </source>
</evidence>
<evidence type="ECO:0000259" key="3">
    <source>
        <dbReference type="Pfam" id="PF10551"/>
    </source>
</evidence>
<protein>
    <recommendedName>
        <fullName evidence="6">MULE transposase domain-containing protein</fullName>
    </recommendedName>
</protein>
<feature type="domain" description="MULE transposase" evidence="3">
    <location>
        <begin position="335"/>
        <end position="431"/>
    </location>
</feature>
<feature type="compositionally biased region" description="Acidic residues" evidence="1">
    <location>
        <begin position="47"/>
        <end position="58"/>
    </location>
</feature>
<dbReference type="EMBL" id="CAMAPF010000915">
    <property type="protein sequence ID" value="CAH9120186.1"/>
    <property type="molecule type" value="Genomic_DNA"/>
</dbReference>
<evidence type="ECO:0000313" key="5">
    <source>
        <dbReference type="Proteomes" id="UP001152523"/>
    </source>
</evidence>
<gene>
    <name evidence="4" type="ORF">CEPIT_LOCUS22929</name>
</gene>
<name>A0AAV0E9B9_9ASTE</name>